<evidence type="ECO:0000256" key="3">
    <source>
        <dbReference type="ARBA" id="ARBA00023125"/>
    </source>
</evidence>
<evidence type="ECO:0000313" key="8">
    <source>
        <dbReference type="RefSeq" id="XP_010467816.1"/>
    </source>
</evidence>
<dbReference type="SMART" id="SM00415">
    <property type="entry name" value="HSF"/>
    <property type="match status" value="1"/>
</dbReference>
<protein>
    <submittedName>
        <fullName evidence="8">Uncharacterized protein LOC104747816</fullName>
    </submittedName>
</protein>
<dbReference type="InterPro" id="IPR000232">
    <property type="entry name" value="HSF_DNA-bd"/>
</dbReference>
<evidence type="ECO:0000256" key="5">
    <source>
        <dbReference type="RuleBase" id="RU004020"/>
    </source>
</evidence>
<evidence type="ECO:0000313" key="7">
    <source>
        <dbReference type="Proteomes" id="UP000694864"/>
    </source>
</evidence>
<reference evidence="8" key="2">
    <citation type="submission" date="2025-08" db="UniProtKB">
        <authorList>
            <consortium name="RefSeq"/>
        </authorList>
    </citation>
    <scope>IDENTIFICATION</scope>
    <source>
        <tissue evidence="8">Leaf</tissue>
    </source>
</reference>
<dbReference type="Proteomes" id="UP000694864">
    <property type="component" value="Chromosome 15"/>
</dbReference>
<dbReference type="PANTHER" id="PTHR10015:SF384">
    <property type="entry name" value="DNA-BINDING PROTEIN-RELATED"/>
    <property type="match status" value="1"/>
</dbReference>
<feature type="domain" description="HSF-type DNA-binding" evidence="6">
    <location>
        <begin position="9"/>
        <end position="104"/>
    </location>
</feature>
<accession>A0ABM0W9Y4</accession>
<evidence type="ECO:0000256" key="4">
    <source>
        <dbReference type="ARBA" id="ARBA00023242"/>
    </source>
</evidence>
<dbReference type="GeneID" id="104747816"/>
<gene>
    <name evidence="8" type="primary">LOC104747816</name>
</gene>
<dbReference type="SUPFAM" id="SSF46785">
    <property type="entry name" value="Winged helix' DNA-binding domain"/>
    <property type="match status" value="1"/>
</dbReference>
<comment type="similarity">
    <text evidence="5">Belongs to the HSF family.</text>
</comment>
<reference evidence="7" key="1">
    <citation type="journal article" date="2014" name="Nat. Commun.">
        <title>The emerging biofuel crop Camelina sativa retains a highly undifferentiated hexaploid genome structure.</title>
        <authorList>
            <person name="Kagale S."/>
            <person name="Koh C."/>
            <person name="Nixon J."/>
            <person name="Bollina V."/>
            <person name="Clarke W.E."/>
            <person name="Tuteja R."/>
            <person name="Spillane C."/>
            <person name="Robinson S.J."/>
            <person name="Links M.G."/>
            <person name="Clarke C."/>
            <person name="Higgins E.E."/>
            <person name="Huebert T."/>
            <person name="Sharpe A.G."/>
            <person name="Parkin I.A."/>
        </authorList>
    </citation>
    <scope>NUCLEOTIDE SEQUENCE [LARGE SCALE GENOMIC DNA]</scope>
    <source>
        <strain evidence="7">cv. DH55</strain>
    </source>
</reference>
<dbReference type="InterPro" id="IPR036390">
    <property type="entry name" value="WH_DNA-bd_sf"/>
</dbReference>
<evidence type="ECO:0000256" key="1">
    <source>
        <dbReference type="ARBA" id="ARBA00004123"/>
    </source>
</evidence>
<keyword evidence="4" id="KW-0539">Nucleus</keyword>
<organism evidence="7 8">
    <name type="scientific">Camelina sativa</name>
    <name type="common">False flax</name>
    <name type="synonym">Myagrum sativum</name>
    <dbReference type="NCBI Taxonomy" id="90675"/>
    <lineage>
        <taxon>Eukaryota</taxon>
        <taxon>Viridiplantae</taxon>
        <taxon>Streptophyta</taxon>
        <taxon>Embryophyta</taxon>
        <taxon>Tracheophyta</taxon>
        <taxon>Spermatophyta</taxon>
        <taxon>Magnoliopsida</taxon>
        <taxon>eudicotyledons</taxon>
        <taxon>Gunneridae</taxon>
        <taxon>Pentapetalae</taxon>
        <taxon>rosids</taxon>
        <taxon>malvids</taxon>
        <taxon>Brassicales</taxon>
        <taxon>Brassicaceae</taxon>
        <taxon>Camelineae</taxon>
        <taxon>Camelina</taxon>
    </lineage>
</organism>
<dbReference type="RefSeq" id="XP_010467816.1">
    <property type="nucleotide sequence ID" value="XM_010469514.2"/>
</dbReference>
<comment type="subcellular location">
    <subcellularLocation>
        <location evidence="1">Nucleus</location>
    </subcellularLocation>
</comment>
<keyword evidence="7" id="KW-1185">Reference proteome</keyword>
<dbReference type="InterPro" id="IPR036388">
    <property type="entry name" value="WH-like_DNA-bd_sf"/>
</dbReference>
<dbReference type="Gene3D" id="1.10.10.10">
    <property type="entry name" value="Winged helix-like DNA-binding domain superfamily/Winged helix DNA-binding domain"/>
    <property type="match status" value="1"/>
</dbReference>
<proteinExistence type="inferred from homology"/>
<evidence type="ECO:0000256" key="2">
    <source>
        <dbReference type="ARBA" id="ARBA00023016"/>
    </source>
</evidence>
<sequence>MAYDGYPKSGLRFYEGLYELVDDPSSDSTISWSKSNKSFVIRNQEELIRRKMLSRFFCRKLTEFISKLKFSGFKQMKRSSGLWEFGDKNFVRGRPELMVEMHKRVSMARITERSNQMKAMSFDGLPLGEDRLGDDDDTVVPDSQESEVRYLNLKETVSTELKCFREHLIGAKRFIQDTTITKDQIRASIRCFKTLIDNFNNVWEQFRSGRDQELISLRHRMVLPSSDDSEELSCDQLRLNAHTLLKFFSEKTFNPFVEAFAPFVTVRKESASTMDALTEIQHVVEDSDTLIYRVTHDGFDGRDISAEEEADDIEW</sequence>
<keyword evidence="2" id="KW-0346">Stress response</keyword>
<dbReference type="Pfam" id="PF00447">
    <property type="entry name" value="HSF_DNA-bind"/>
    <property type="match status" value="1"/>
</dbReference>
<evidence type="ECO:0000259" key="6">
    <source>
        <dbReference type="SMART" id="SM00415"/>
    </source>
</evidence>
<keyword evidence="3" id="KW-0238">DNA-binding</keyword>
<dbReference type="PANTHER" id="PTHR10015">
    <property type="entry name" value="HEAT SHOCK TRANSCRIPTION FACTOR"/>
    <property type="match status" value="1"/>
</dbReference>
<name>A0ABM0W9Y4_CAMSA</name>